<dbReference type="PROSITE" id="PS50082">
    <property type="entry name" value="WD_REPEATS_2"/>
    <property type="match status" value="1"/>
</dbReference>
<comment type="caution">
    <text evidence="7">The sequence shown here is derived from an EMBL/GenBank/DDBJ whole genome shotgun (WGS) entry which is preliminary data.</text>
</comment>
<evidence type="ECO:0000256" key="3">
    <source>
        <dbReference type="ARBA" id="ARBA00023054"/>
    </source>
</evidence>
<feature type="compositionally biased region" description="Polar residues" evidence="6">
    <location>
        <begin position="105"/>
        <end position="117"/>
    </location>
</feature>
<keyword evidence="1 5" id="KW-0853">WD repeat</keyword>
<evidence type="ECO:0000313" key="8">
    <source>
        <dbReference type="Proteomes" id="UP001482620"/>
    </source>
</evidence>
<dbReference type="Gene3D" id="2.130.10.10">
    <property type="entry name" value="YVTN repeat-like/Quinoprotein amine dehydrogenase"/>
    <property type="match status" value="1"/>
</dbReference>
<keyword evidence="3" id="KW-0175">Coiled coil</keyword>
<evidence type="ECO:0000313" key="7">
    <source>
        <dbReference type="EMBL" id="MEQ2228393.1"/>
    </source>
</evidence>
<dbReference type="InterPro" id="IPR015943">
    <property type="entry name" value="WD40/YVTN_repeat-like_dom_sf"/>
</dbReference>
<organism evidence="7 8">
    <name type="scientific">Ilyodon furcidens</name>
    <name type="common">goldbreast splitfin</name>
    <dbReference type="NCBI Taxonomy" id="33524"/>
    <lineage>
        <taxon>Eukaryota</taxon>
        <taxon>Metazoa</taxon>
        <taxon>Chordata</taxon>
        <taxon>Craniata</taxon>
        <taxon>Vertebrata</taxon>
        <taxon>Euteleostomi</taxon>
        <taxon>Actinopterygii</taxon>
        <taxon>Neopterygii</taxon>
        <taxon>Teleostei</taxon>
        <taxon>Neoteleostei</taxon>
        <taxon>Acanthomorphata</taxon>
        <taxon>Ovalentaria</taxon>
        <taxon>Atherinomorphae</taxon>
        <taxon>Cyprinodontiformes</taxon>
        <taxon>Goodeidae</taxon>
        <taxon>Ilyodon</taxon>
    </lineage>
</organism>
<dbReference type="SMART" id="SM00320">
    <property type="entry name" value="WD40"/>
    <property type="match status" value="1"/>
</dbReference>
<proteinExistence type="predicted"/>
<dbReference type="PANTHER" id="PTHR44019">
    <property type="entry name" value="WD REPEAT-CONTAINING PROTEIN 55"/>
    <property type="match status" value="1"/>
</dbReference>
<feature type="non-terminal residue" evidence="7">
    <location>
        <position position="131"/>
    </location>
</feature>
<dbReference type="SUPFAM" id="SSF50978">
    <property type="entry name" value="WD40 repeat-like"/>
    <property type="match status" value="1"/>
</dbReference>
<dbReference type="InterPro" id="IPR001680">
    <property type="entry name" value="WD40_rpt"/>
</dbReference>
<keyword evidence="2" id="KW-0677">Repeat</keyword>
<dbReference type="InterPro" id="IPR050505">
    <property type="entry name" value="WDR55/POC1"/>
</dbReference>
<dbReference type="EMBL" id="JAHRIQ010023729">
    <property type="protein sequence ID" value="MEQ2228393.1"/>
    <property type="molecule type" value="Genomic_DNA"/>
</dbReference>
<sequence length="131" mass="14031">MASRLSFGLGPAGSREEQPGHQALSGESRPQAWLQVHSGAVNSLSFHPAGNFLITASSDSTMKILDLVEGKLLYTLHGHQVLVWKSNFDECSESSNGVKSHHKSAASSQTRPATSTAHLHFNSDPPVLNSQ</sequence>
<evidence type="ECO:0000256" key="6">
    <source>
        <dbReference type="SAM" id="MobiDB-lite"/>
    </source>
</evidence>
<protein>
    <recommendedName>
        <fullName evidence="4">POC1 centriolar protein homolog A</fullName>
    </recommendedName>
</protein>
<reference evidence="7 8" key="1">
    <citation type="submission" date="2021-06" db="EMBL/GenBank/DDBJ databases">
        <authorList>
            <person name="Palmer J.M."/>
        </authorList>
    </citation>
    <scope>NUCLEOTIDE SEQUENCE [LARGE SCALE GENOMIC DNA]</scope>
    <source>
        <strain evidence="8">if_2019</strain>
        <tissue evidence="7">Muscle</tissue>
    </source>
</reference>
<feature type="repeat" description="WD" evidence="5">
    <location>
        <begin position="34"/>
        <end position="75"/>
    </location>
</feature>
<accession>A0ABV0T6A9</accession>
<evidence type="ECO:0000256" key="2">
    <source>
        <dbReference type="ARBA" id="ARBA00022737"/>
    </source>
</evidence>
<dbReference type="Proteomes" id="UP001482620">
    <property type="component" value="Unassembled WGS sequence"/>
</dbReference>
<evidence type="ECO:0000256" key="5">
    <source>
        <dbReference type="PROSITE-ProRule" id="PRU00221"/>
    </source>
</evidence>
<feature type="region of interest" description="Disordered" evidence="6">
    <location>
        <begin position="1"/>
        <end position="29"/>
    </location>
</feature>
<evidence type="ECO:0000256" key="1">
    <source>
        <dbReference type="ARBA" id="ARBA00022574"/>
    </source>
</evidence>
<dbReference type="PROSITE" id="PS50294">
    <property type="entry name" value="WD_REPEATS_REGION"/>
    <property type="match status" value="1"/>
</dbReference>
<dbReference type="Pfam" id="PF00400">
    <property type="entry name" value="WD40"/>
    <property type="match status" value="1"/>
</dbReference>
<feature type="region of interest" description="Disordered" evidence="6">
    <location>
        <begin position="91"/>
        <end position="131"/>
    </location>
</feature>
<evidence type="ECO:0000256" key="4">
    <source>
        <dbReference type="ARBA" id="ARBA00039725"/>
    </source>
</evidence>
<gene>
    <name evidence="7" type="ORF">ILYODFUR_008355</name>
</gene>
<name>A0ABV0T6A9_9TELE</name>
<keyword evidence="8" id="KW-1185">Reference proteome</keyword>
<dbReference type="PANTHER" id="PTHR44019:SF2">
    <property type="entry name" value="POC1 CENTRIOLAR PROTEIN HOMOLOG A"/>
    <property type="match status" value="1"/>
</dbReference>
<dbReference type="InterPro" id="IPR036322">
    <property type="entry name" value="WD40_repeat_dom_sf"/>
</dbReference>